<reference evidence="2" key="1">
    <citation type="journal article" date="2020" name="Nat. Commun.">
        <title>Large-scale genome sequencing of mycorrhizal fungi provides insights into the early evolution of symbiotic traits.</title>
        <authorList>
            <person name="Miyauchi S."/>
            <person name="Kiss E."/>
            <person name="Kuo A."/>
            <person name="Drula E."/>
            <person name="Kohler A."/>
            <person name="Sanchez-Garcia M."/>
            <person name="Morin E."/>
            <person name="Andreopoulos B."/>
            <person name="Barry K.W."/>
            <person name="Bonito G."/>
            <person name="Buee M."/>
            <person name="Carver A."/>
            <person name="Chen C."/>
            <person name="Cichocki N."/>
            <person name="Clum A."/>
            <person name="Culley D."/>
            <person name="Crous P.W."/>
            <person name="Fauchery L."/>
            <person name="Girlanda M."/>
            <person name="Hayes R.D."/>
            <person name="Keri Z."/>
            <person name="LaButti K."/>
            <person name="Lipzen A."/>
            <person name="Lombard V."/>
            <person name="Magnuson J."/>
            <person name="Maillard F."/>
            <person name="Murat C."/>
            <person name="Nolan M."/>
            <person name="Ohm R.A."/>
            <person name="Pangilinan J."/>
            <person name="Pereira M.F."/>
            <person name="Perotto S."/>
            <person name="Peter M."/>
            <person name="Pfister S."/>
            <person name="Riley R."/>
            <person name="Sitrit Y."/>
            <person name="Stielow J.B."/>
            <person name="Szollosi G."/>
            <person name="Zifcakova L."/>
            <person name="Stursova M."/>
            <person name="Spatafora J.W."/>
            <person name="Tedersoo L."/>
            <person name="Vaario L.M."/>
            <person name="Yamada A."/>
            <person name="Yan M."/>
            <person name="Wang P."/>
            <person name="Xu J."/>
            <person name="Bruns T."/>
            <person name="Baldrian P."/>
            <person name="Vilgalys R."/>
            <person name="Dunand C."/>
            <person name="Henrissat B."/>
            <person name="Grigoriev I.V."/>
            <person name="Hibbett D."/>
            <person name="Nagy L.G."/>
            <person name="Martin F.M."/>
        </authorList>
    </citation>
    <scope>NUCLEOTIDE SEQUENCE</scope>
    <source>
        <strain evidence="2">UH-Tt-Lm1</strain>
    </source>
</reference>
<dbReference type="PANTHER" id="PTHR44329">
    <property type="entry name" value="SERINE/THREONINE-PROTEIN KINASE TNNI3K-RELATED"/>
    <property type="match status" value="1"/>
</dbReference>
<dbReference type="EMBL" id="WIUZ02000009">
    <property type="protein sequence ID" value="KAF9783954.1"/>
    <property type="molecule type" value="Genomic_DNA"/>
</dbReference>
<evidence type="ECO:0000313" key="3">
    <source>
        <dbReference type="Proteomes" id="UP000736335"/>
    </source>
</evidence>
<dbReference type="InterPro" id="IPR011009">
    <property type="entry name" value="Kinase-like_dom_sf"/>
</dbReference>
<gene>
    <name evidence="2" type="ORF">BJ322DRAFT_1067750</name>
</gene>
<dbReference type="SUPFAM" id="SSF56112">
    <property type="entry name" value="Protein kinase-like (PK-like)"/>
    <property type="match status" value="1"/>
</dbReference>
<dbReference type="Gene3D" id="1.10.510.10">
    <property type="entry name" value="Transferase(Phosphotransferase) domain 1"/>
    <property type="match status" value="1"/>
</dbReference>
<reference evidence="2" key="2">
    <citation type="submission" date="2020-11" db="EMBL/GenBank/DDBJ databases">
        <authorList>
            <consortium name="DOE Joint Genome Institute"/>
            <person name="Kuo A."/>
            <person name="Miyauchi S."/>
            <person name="Kiss E."/>
            <person name="Drula E."/>
            <person name="Kohler A."/>
            <person name="Sanchez-Garcia M."/>
            <person name="Andreopoulos B."/>
            <person name="Barry K.W."/>
            <person name="Bonito G."/>
            <person name="Buee M."/>
            <person name="Carver A."/>
            <person name="Chen C."/>
            <person name="Cichocki N."/>
            <person name="Clum A."/>
            <person name="Culley D."/>
            <person name="Crous P.W."/>
            <person name="Fauchery L."/>
            <person name="Girlanda M."/>
            <person name="Hayes R."/>
            <person name="Keri Z."/>
            <person name="Labutti K."/>
            <person name="Lipzen A."/>
            <person name="Lombard V."/>
            <person name="Magnuson J."/>
            <person name="Maillard F."/>
            <person name="Morin E."/>
            <person name="Murat C."/>
            <person name="Nolan M."/>
            <person name="Ohm R."/>
            <person name="Pangilinan J."/>
            <person name="Pereira M."/>
            <person name="Perotto S."/>
            <person name="Peter M."/>
            <person name="Riley R."/>
            <person name="Sitrit Y."/>
            <person name="Stielow B."/>
            <person name="Szollosi G."/>
            <person name="Zifcakova L."/>
            <person name="Stursova M."/>
            <person name="Spatafora J.W."/>
            <person name="Tedersoo L."/>
            <person name="Vaario L.-M."/>
            <person name="Yamada A."/>
            <person name="Yan M."/>
            <person name="Wang P."/>
            <person name="Xu J."/>
            <person name="Bruns T."/>
            <person name="Baldrian P."/>
            <person name="Vilgalys R."/>
            <person name="Henrissat B."/>
            <person name="Grigoriev I.V."/>
            <person name="Hibbett D."/>
            <person name="Nagy L.G."/>
            <person name="Martin F.M."/>
        </authorList>
    </citation>
    <scope>NUCLEOTIDE SEQUENCE</scope>
    <source>
        <strain evidence="2">UH-Tt-Lm1</strain>
    </source>
</reference>
<keyword evidence="3" id="KW-1185">Reference proteome</keyword>
<dbReference type="InterPro" id="IPR000719">
    <property type="entry name" value="Prot_kinase_dom"/>
</dbReference>
<organism evidence="2 3">
    <name type="scientific">Thelephora terrestris</name>
    <dbReference type="NCBI Taxonomy" id="56493"/>
    <lineage>
        <taxon>Eukaryota</taxon>
        <taxon>Fungi</taxon>
        <taxon>Dikarya</taxon>
        <taxon>Basidiomycota</taxon>
        <taxon>Agaricomycotina</taxon>
        <taxon>Agaricomycetes</taxon>
        <taxon>Thelephorales</taxon>
        <taxon>Thelephoraceae</taxon>
        <taxon>Thelephora</taxon>
    </lineage>
</organism>
<dbReference type="PROSITE" id="PS50011">
    <property type="entry name" value="PROTEIN_KINASE_DOM"/>
    <property type="match status" value="1"/>
</dbReference>
<dbReference type="GO" id="GO:0004674">
    <property type="term" value="F:protein serine/threonine kinase activity"/>
    <property type="evidence" value="ECO:0007669"/>
    <property type="project" value="TreeGrafter"/>
</dbReference>
<feature type="domain" description="Protein kinase" evidence="1">
    <location>
        <begin position="1"/>
        <end position="235"/>
    </location>
</feature>
<dbReference type="PIRSF" id="PIRSF000654">
    <property type="entry name" value="Integrin-linked_kinase"/>
    <property type="match status" value="1"/>
</dbReference>
<evidence type="ECO:0000313" key="2">
    <source>
        <dbReference type="EMBL" id="KAF9783954.1"/>
    </source>
</evidence>
<comment type="caution">
    <text evidence="2">The sequence shown here is derived from an EMBL/GenBank/DDBJ whole genome shotgun (WGS) entry which is preliminary data.</text>
</comment>
<dbReference type="InterPro" id="IPR008271">
    <property type="entry name" value="Ser/Thr_kinase_AS"/>
</dbReference>
<dbReference type="AlphaFoldDB" id="A0A9P6HF48"/>
<dbReference type="InterPro" id="IPR051681">
    <property type="entry name" value="Ser/Thr_Kinases-Pseudokinases"/>
</dbReference>
<evidence type="ECO:0000259" key="1">
    <source>
        <dbReference type="PROSITE" id="PS50011"/>
    </source>
</evidence>
<dbReference type="GO" id="GO:0005524">
    <property type="term" value="F:ATP binding"/>
    <property type="evidence" value="ECO:0007669"/>
    <property type="project" value="InterPro"/>
</dbReference>
<keyword evidence="2" id="KW-0808">Transferase</keyword>
<dbReference type="PROSITE" id="PS00108">
    <property type="entry name" value="PROTEIN_KINASE_ST"/>
    <property type="match status" value="1"/>
</dbReference>
<protein>
    <submittedName>
        <fullName evidence="2">Kinase-like domain-containing protein</fullName>
    </submittedName>
</protein>
<dbReference type="Proteomes" id="UP000736335">
    <property type="component" value="Unassembled WGS sequence"/>
</dbReference>
<proteinExistence type="predicted"/>
<keyword evidence="2" id="KW-0418">Kinase</keyword>
<dbReference type="OrthoDB" id="4062651at2759"/>
<dbReference type="SMART" id="SM00220">
    <property type="entry name" value="S_TKc"/>
    <property type="match status" value="1"/>
</dbReference>
<sequence>MDRVDPEKSFKRLCREVVVWKHLSHPNILPLLGVSFPANPHRFRVLTEWMPNGNIMQYAKSNRTANRLQLLSEVMSGVTYFHDLGIVHADIKGANILVDDMGVARVADFGLMTITDLTATFLSEPGDSGGGTWSRMSPELLNPKDFGSDGRPTRESDCYALGMLIYEFLTGLRPFPHVQAPPLILAILDGVRPEKPPHAESFGFSDTLWGLLQSCWSERSSTRPTAGELLDHIVSISPSWIPPTVYPAVMTDIAASNLPNSLSATLSHLT</sequence>
<name>A0A9P6HF48_9AGAM</name>
<dbReference type="Pfam" id="PF00069">
    <property type="entry name" value="Pkinase"/>
    <property type="match status" value="1"/>
</dbReference>
<accession>A0A9P6HF48</accession>